<dbReference type="AlphaFoldDB" id="A0A3L6R4V6"/>
<proteinExistence type="predicted"/>
<dbReference type="EMBL" id="PQIB02000009">
    <property type="protein sequence ID" value="RLM97886.1"/>
    <property type="molecule type" value="Genomic_DNA"/>
</dbReference>
<dbReference type="Proteomes" id="UP000275267">
    <property type="component" value="Unassembled WGS sequence"/>
</dbReference>
<name>A0A3L6R4V6_PANMI</name>
<dbReference type="InterPro" id="IPR012871">
    <property type="entry name" value="DUF1668_ORYSA"/>
</dbReference>
<dbReference type="Pfam" id="PF07893">
    <property type="entry name" value="DUF1668"/>
    <property type="match status" value="2"/>
</dbReference>
<gene>
    <name evidence="1" type="ORF">C2845_PM06G34230</name>
</gene>
<reference evidence="2" key="1">
    <citation type="journal article" date="2019" name="Nat. Commun.">
        <title>The genome of broomcorn millet.</title>
        <authorList>
            <person name="Zou C."/>
            <person name="Miki D."/>
            <person name="Li D."/>
            <person name="Tang Q."/>
            <person name="Xiao L."/>
            <person name="Rajput S."/>
            <person name="Deng P."/>
            <person name="Jia W."/>
            <person name="Huang R."/>
            <person name="Zhang M."/>
            <person name="Sun Y."/>
            <person name="Hu J."/>
            <person name="Fu X."/>
            <person name="Schnable P.S."/>
            <person name="Li F."/>
            <person name="Zhang H."/>
            <person name="Feng B."/>
            <person name="Zhu X."/>
            <person name="Liu R."/>
            <person name="Schnable J.C."/>
            <person name="Zhu J.-K."/>
            <person name="Zhang H."/>
        </authorList>
    </citation>
    <scope>NUCLEOTIDE SEQUENCE [LARGE SCALE GENOMIC DNA]</scope>
</reference>
<sequence length="278" mass="30548">MAALLGGRIESLPEPRIHYYPIRSHASDRWMNAFALMGTSKILCSDAGGWAAMYNAEAHSFLSLPELKSPKGPRYVAASIPRTAAADFEIHPDVDSAMFGGRLRGDHTDSLYIMDMVPGQACSFEVLACYPGSRWRWRPLPPPPATYCFDTVAMRWSKAGDWVLPFRSRLEHDAELGMWFGISARRPGELCALDLAAVASGSSCGEPPAVRRVGLDVDPPGNWVLINEALVSLGSGRFCIAKFFDVIVVRSDEDEEGGLSMVNHKTECLLTDDIEWAL</sequence>
<organism evidence="1 2">
    <name type="scientific">Panicum miliaceum</name>
    <name type="common">Proso millet</name>
    <name type="synonym">Broomcorn millet</name>
    <dbReference type="NCBI Taxonomy" id="4540"/>
    <lineage>
        <taxon>Eukaryota</taxon>
        <taxon>Viridiplantae</taxon>
        <taxon>Streptophyta</taxon>
        <taxon>Embryophyta</taxon>
        <taxon>Tracheophyta</taxon>
        <taxon>Spermatophyta</taxon>
        <taxon>Magnoliopsida</taxon>
        <taxon>Liliopsida</taxon>
        <taxon>Poales</taxon>
        <taxon>Poaceae</taxon>
        <taxon>PACMAD clade</taxon>
        <taxon>Panicoideae</taxon>
        <taxon>Panicodae</taxon>
        <taxon>Paniceae</taxon>
        <taxon>Panicinae</taxon>
        <taxon>Panicum</taxon>
        <taxon>Panicum sect. Panicum</taxon>
    </lineage>
</organism>
<comment type="caution">
    <text evidence="1">The sequence shown here is derived from an EMBL/GenBank/DDBJ whole genome shotgun (WGS) entry which is preliminary data.</text>
</comment>
<evidence type="ECO:0000313" key="2">
    <source>
        <dbReference type="Proteomes" id="UP000275267"/>
    </source>
</evidence>
<dbReference type="PANTHER" id="PTHR33085">
    <property type="entry name" value="OS12G0113100 PROTEIN-RELATED"/>
    <property type="match status" value="1"/>
</dbReference>
<evidence type="ECO:0000313" key="1">
    <source>
        <dbReference type="EMBL" id="RLM97886.1"/>
    </source>
</evidence>
<dbReference type="OrthoDB" id="633562at2759"/>
<protein>
    <submittedName>
        <fullName evidence="1">Uncharacterized protein</fullName>
    </submittedName>
</protein>
<keyword evidence="2" id="KW-1185">Reference proteome</keyword>
<dbReference type="PANTHER" id="PTHR33085:SF100">
    <property type="entry name" value="F-BOX ASSOCIATED DOMAIN-CONTAINING PROTEIN"/>
    <property type="match status" value="1"/>
</dbReference>
<accession>A0A3L6R4V6</accession>